<dbReference type="Proteomes" id="UP000541558">
    <property type="component" value="Unassembled WGS sequence"/>
</dbReference>
<dbReference type="EMBL" id="JAACJK010000164">
    <property type="protein sequence ID" value="KAF5324509.1"/>
    <property type="molecule type" value="Genomic_DNA"/>
</dbReference>
<comment type="caution">
    <text evidence="1">The sequence shown here is derived from an EMBL/GenBank/DDBJ whole genome shotgun (WGS) entry which is preliminary data.</text>
</comment>
<evidence type="ECO:0000313" key="2">
    <source>
        <dbReference type="Proteomes" id="UP000541558"/>
    </source>
</evidence>
<dbReference type="SUPFAM" id="SSF52047">
    <property type="entry name" value="RNI-like"/>
    <property type="match status" value="1"/>
</dbReference>
<dbReference type="OrthoDB" id="2854133at2759"/>
<name>A0A8H5F5I6_9AGAR</name>
<organism evidence="1 2">
    <name type="scientific">Ephemerocybe angulata</name>
    <dbReference type="NCBI Taxonomy" id="980116"/>
    <lineage>
        <taxon>Eukaryota</taxon>
        <taxon>Fungi</taxon>
        <taxon>Dikarya</taxon>
        <taxon>Basidiomycota</taxon>
        <taxon>Agaricomycotina</taxon>
        <taxon>Agaricomycetes</taxon>
        <taxon>Agaricomycetidae</taxon>
        <taxon>Agaricales</taxon>
        <taxon>Agaricineae</taxon>
        <taxon>Psathyrellaceae</taxon>
        <taxon>Ephemerocybe</taxon>
    </lineage>
</organism>
<dbReference type="InterPro" id="IPR032675">
    <property type="entry name" value="LRR_dom_sf"/>
</dbReference>
<keyword evidence="2" id="KW-1185">Reference proteome</keyword>
<protein>
    <recommendedName>
        <fullName evidence="3">F-box domain-containing protein</fullName>
    </recommendedName>
</protein>
<dbReference type="AlphaFoldDB" id="A0A8H5F5I6"/>
<reference evidence="1 2" key="1">
    <citation type="journal article" date="2020" name="ISME J.">
        <title>Uncovering the hidden diversity of litter-decomposition mechanisms in mushroom-forming fungi.</title>
        <authorList>
            <person name="Floudas D."/>
            <person name="Bentzer J."/>
            <person name="Ahren D."/>
            <person name="Johansson T."/>
            <person name="Persson P."/>
            <person name="Tunlid A."/>
        </authorList>
    </citation>
    <scope>NUCLEOTIDE SEQUENCE [LARGE SCALE GENOMIC DNA]</scope>
    <source>
        <strain evidence="1 2">CBS 175.51</strain>
    </source>
</reference>
<evidence type="ECO:0008006" key="3">
    <source>
        <dbReference type="Google" id="ProtNLM"/>
    </source>
</evidence>
<sequence>MAQQPIIGDGLSTLDPFDKVPDEILSEIFCTANGGIEVLRGLQPYSSIYRKFLPFTLSKVCHRWRVAAQATPELWSYLNIICRKGSMVASAETAEHRLRTYVEMCLARSGDHPLYLRFWSHPPDDIPASVITKIASASRRLQELWIDTPDDMVPISLLASSESFQGLPNLRSVRAAKDDYTGPYYNARSKPKALDTPLLTSLSVSSQDGAYCLIKHFTLSNLTYLSLQEDSAWDLGQFSDVLTRSPRLQRLRMSMTITWFKSNLVHFPQNLTIHLPHLTTLAVEGGPASSWYLLKHIRSPSLTRLYISEKHDSTGEDAYAWRTPDATETFNEALRLLPKDLACLTVNSIDNAHFQILLPTTKAWKLVIVLPAFKDLEDYTQVHSFIQDTILKHGTQVRKLHIYHSTIFLPGSTSGSVASRALCSIQNAIVRARTSESHTNVPTNITTNLHFDVPISQHALDLLEELRNTLPGGPLTRLALHGNSIPRSTPI</sequence>
<proteinExistence type="predicted"/>
<evidence type="ECO:0000313" key="1">
    <source>
        <dbReference type="EMBL" id="KAF5324509.1"/>
    </source>
</evidence>
<gene>
    <name evidence="1" type="ORF">D9611_004218</name>
</gene>
<dbReference type="Gene3D" id="3.80.10.10">
    <property type="entry name" value="Ribonuclease Inhibitor"/>
    <property type="match status" value="1"/>
</dbReference>
<accession>A0A8H5F5I6</accession>